<dbReference type="GO" id="GO:0016780">
    <property type="term" value="F:phosphotransferase activity, for other substituted phosphate groups"/>
    <property type="evidence" value="ECO:0007669"/>
    <property type="project" value="InterPro"/>
</dbReference>
<dbReference type="InterPro" id="IPR000715">
    <property type="entry name" value="Glycosyl_transferase_4"/>
</dbReference>
<evidence type="ECO:0000256" key="4">
    <source>
        <dbReference type="ARBA" id="ARBA00022692"/>
    </source>
</evidence>
<evidence type="ECO:0000313" key="10">
    <source>
        <dbReference type="Proteomes" id="UP000471298"/>
    </source>
</evidence>
<evidence type="ECO:0000256" key="3">
    <source>
        <dbReference type="ARBA" id="ARBA00022679"/>
    </source>
</evidence>
<feature type="binding site" evidence="7">
    <location>
        <position position="177"/>
    </location>
    <ligand>
        <name>Mg(2+)</name>
        <dbReference type="ChEBI" id="CHEBI:18420"/>
    </ligand>
</feature>
<evidence type="ECO:0000256" key="5">
    <source>
        <dbReference type="ARBA" id="ARBA00022989"/>
    </source>
</evidence>
<comment type="caution">
    <text evidence="9">The sequence shown here is derived from an EMBL/GenBank/DDBJ whole genome shotgun (WGS) entry which is preliminary data.</text>
</comment>
<feature type="transmembrane region" description="Helical" evidence="8">
    <location>
        <begin position="209"/>
        <end position="229"/>
    </location>
</feature>
<feature type="transmembrane region" description="Helical" evidence="8">
    <location>
        <begin position="96"/>
        <end position="112"/>
    </location>
</feature>
<keyword evidence="3" id="KW-0808">Transferase</keyword>
<dbReference type="GO" id="GO:0009103">
    <property type="term" value="P:lipopolysaccharide biosynthetic process"/>
    <property type="evidence" value="ECO:0007669"/>
    <property type="project" value="TreeGrafter"/>
</dbReference>
<evidence type="ECO:0000256" key="2">
    <source>
        <dbReference type="ARBA" id="ARBA00022475"/>
    </source>
</evidence>
<keyword evidence="6 8" id="KW-0472">Membrane</keyword>
<protein>
    <recommendedName>
        <fullName evidence="11">Fuc2NAc and GlcNAc transferase</fullName>
    </recommendedName>
</protein>
<dbReference type="GO" id="GO:0044038">
    <property type="term" value="P:cell wall macromolecule biosynthetic process"/>
    <property type="evidence" value="ECO:0007669"/>
    <property type="project" value="TreeGrafter"/>
</dbReference>
<evidence type="ECO:0000313" key="9">
    <source>
        <dbReference type="EMBL" id="MPV85258.1"/>
    </source>
</evidence>
<sequence>MNGLSAHIADARSITLMNVSVTEMVVAVIVAGIVASVTAFITWGWIKYSHRKRLLDLPNARSSHQIATPRGGGIAIVVAAVGVFLWGMLWYKTTELLPITAAMLIAAITGWLDDRHQLTAKVKLILTILAVCPLIVGGLIRSDQLQLIVWALPVVIPLWLLGIVALLGLTWVVNLTNFMDGINGITVLQTIFLLLALIILTWIEALPLSSTYLMVFIYLLVSCFVFLPFNFPRAQVFLGDVGSLSLGVLFAWLFVVVTQAHAAGWWVMLILYAVFWVDATVTLVRRFVAGKSLFEAHRSHAYQQLANRIFDSHTKASLLLLGINVGWLLPMAYGSLLATYPLIWFVVAVLPVFVLVICLRAGVDDCERGL</sequence>
<feature type="transmembrane region" description="Helical" evidence="8">
    <location>
        <begin position="124"/>
        <end position="141"/>
    </location>
</feature>
<comment type="cofactor">
    <cofactor evidence="7">
        <name>Mg(2+)</name>
        <dbReference type="ChEBI" id="CHEBI:18420"/>
    </cofactor>
</comment>
<dbReference type="PANTHER" id="PTHR22926">
    <property type="entry name" value="PHOSPHO-N-ACETYLMURAMOYL-PENTAPEPTIDE-TRANSFERASE"/>
    <property type="match status" value="1"/>
</dbReference>
<keyword evidence="4 8" id="KW-0812">Transmembrane</keyword>
<keyword evidence="5 8" id="KW-1133">Transmembrane helix</keyword>
<dbReference type="GO" id="GO:0005886">
    <property type="term" value="C:plasma membrane"/>
    <property type="evidence" value="ECO:0007669"/>
    <property type="project" value="UniProtKB-SubCell"/>
</dbReference>
<dbReference type="EMBL" id="WHNW01000001">
    <property type="protein sequence ID" value="MPV85258.1"/>
    <property type="molecule type" value="Genomic_DNA"/>
</dbReference>
<keyword evidence="7" id="KW-0479">Metal-binding</keyword>
<dbReference type="PANTHER" id="PTHR22926:SF3">
    <property type="entry name" value="UNDECAPRENYL-PHOSPHATE ALPHA-N-ACETYLGLUCOSAMINYL 1-PHOSPHATE TRANSFERASE"/>
    <property type="match status" value="1"/>
</dbReference>
<keyword evidence="10" id="KW-1185">Reference proteome</keyword>
<dbReference type="AlphaFoldDB" id="A0A6N7EXR3"/>
<dbReference type="GO" id="GO:0046872">
    <property type="term" value="F:metal ion binding"/>
    <property type="evidence" value="ECO:0007669"/>
    <property type="project" value="UniProtKB-KW"/>
</dbReference>
<comment type="subcellular location">
    <subcellularLocation>
        <location evidence="1">Cell membrane</location>
        <topology evidence="1">Multi-pass membrane protein</topology>
    </subcellularLocation>
</comment>
<keyword evidence="7" id="KW-0460">Magnesium</keyword>
<feature type="transmembrane region" description="Helical" evidence="8">
    <location>
        <begin position="318"/>
        <end position="336"/>
    </location>
</feature>
<feature type="transmembrane region" description="Helical" evidence="8">
    <location>
        <begin position="263"/>
        <end position="284"/>
    </location>
</feature>
<feature type="transmembrane region" description="Helical" evidence="8">
    <location>
        <begin position="185"/>
        <end position="203"/>
    </location>
</feature>
<reference evidence="9 10" key="1">
    <citation type="submission" date="2019-10" db="EMBL/GenBank/DDBJ databases">
        <title>Cardiobacteriales fam. a chemoheterotrophic member of the order Cardiobacteriales, and proposal of Cardiobacteriales fam. nov.</title>
        <authorList>
            <person name="Wang C."/>
        </authorList>
    </citation>
    <scope>NUCLEOTIDE SEQUENCE [LARGE SCALE GENOMIC DNA]</scope>
    <source>
        <strain evidence="9 10">ML27</strain>
    </source>
</reference>
<evidence type="ECO:0000256" key="7">
    <source>
        <dbReference type="PIRSR" id="PIRSR600715-1"/>
    </source>
</evidence>
<accession>A0A6N7EXR3</accession>
<dbReference type="Proteomes" id="UP000471298">
    <property type="component" value="Unassembled WGS sequence"/>
</dbReference>
<feature type="binding site" evidence="7">
    <location>
        <position position="240"/>
    </location>
    <ligand>
        <name>Mg(2+)</name>
        <dbReference type="ChEBI" id="CHEBI:18420"/>
    </ligand>
</feature>
<feature type="transmembrane region" description="Helical" evidence="8">
    <location>
        <begin position="342"/>
        <end position="363"/>
    </location>
</feature>
<dbReference type="RefSeq" id="WP_152808335.1">
    <property type="nucleotide sequence ID" value="NZ_WHNW01000001.1"/>
</dbReference>
<evidence type="ECO:0008006" key="11">
    <source>
        <dbReference type="Google" id="ProtNLM"/>
    </source>
</evidence>
<feature type="transmembrane region" description="Helical" evidence="8">
    <location>
        <begin position="236"/>
        <end position="257"/>
    </location>
</feature>
<organism evidence="9 10">
    <name type="scientific">Ostreibacterium oceani</name>
    <dbReference type="NCBI Taxonomy" id="2654998"/>
    <lineage>
        <taxon>Bacteria</taxon>
        <taxon>Pseudomonadati</taxon>
        <taxon>Pseudomonadota</taxon>
        <taxon>Gammaproteobacteria</taxon>
        <taxon>Cardiobacteriales</taxon>
        <taxon>Ostreibacteriaceae</taxon>
        <taxon>Ostreibacterium</taxon>
    </lineage>
</organism>
<feature type="transmembrane region" description="Helical" evidence="8">
    <location>
        <begin position="147"/>
        <end position="173"/>
    </location>
</feature>
<dbReference type="CDD" id="cd06854">
    <property type="entry name" value="GT_WbpL_WbcO_like"/>
    <property type="match status" value="1"/>
</dbReference>
<dbReference type="InParanoid" id="A0A6N7EXR3"/>
<gene>
    <name evidence="9" type="ORF">GCU85_00740</name>
</gene>
<dbReference type="Pfam" id="PF00953">
    <property type="entry name" value="Glycos_transf_4"/>
    <property type="match status" value="1"/>
</dbReference>
<evidence type="ECO:0000256" key="1">
    <source>
        <dbReference type="ARBA" id="ARBA00004651"/>
    </source>
</evidence>
<keyword evidence="2" id="KW-1003">Cell membrane</keyword>
<dbReference type="GO" id="GO:0071555">
    <property type="term" value="P:cell wall organization"/>
    <property type="evidence" value="ECO:0007669"/>
    <property type="project" value="TreeGrafter"/>
</dbReference>
<feature type="transmembrane region" description="Helical" evidence="8">
    <location>
        <begin position="24"/>
        <end position="46"/>
    </location>
</feature>
<dbReference type="FunCoup" id="A0A6N7EXR3">
    <property type="interactions" value="221"/>
</dbReference>
<name>A0A6N7EXR3_9GAMM</name>
<proteinExistence type="predicted"/>
<feature type="transmembrane region" description="Helical" evidence="8">
    <location>
        <begin position="67"/>
        <end position="90"/>
    </location>
</feature>
<evidence type="ECO:0000256" key="8">
    <source>
        <dbReference type="SAM" id="Phobius"/>
    </source>
</evidence>
<evidence type="ECO:0000256" key="6">
    <source>
        <dbReference type="ARBA" id="ARBA00023136"/>
    </source>
</evidence>